<dbReference type="PIRSF" id="PIRSF000178">
    <property type="entry name" value="SDH_cyt_b560"/>
    <property type="match status" value="1"/>
</dbReference>
<organism evidence="14 15">
    <name type="scientific">Rhodanobacter terrae</name>
    <dbReference type="NCBI Taxonomy" id="418647"/>
    <lineage>
        <taxon>Bacteria</taxon>
        <taxon>Pseudomonadati</taxon>
        <taxon>Pseudomonadota</taxon>
        <taxon>Gammaproteobacteria</taxon>
        <taxon>Lysobacterales</taxon>
        <taxon>Rhodanobacteraceae</taxon>
        <taxon>Rhodanobacter</taxon>
    </lineage>
</organism>
<comment type="caution">
    <text evidence="14">The sequence shown here is derived from an EMBL/GenBank/DDBJ whole genome shotgun (WGS) entry which is preliminary data.</text>
</comment>
<comment type="subunit">
    <text evidence="12">Part of an enzyme complex containing four subunits: a flavoprotein, an iron-sulfur protein, plus two membrane-anchoring proteins, SdhC and SdhD. The complex can form homotrimers.</text>
</comment>
<evidence type="ECO:0000256" key="10">
    <source>
        <dbReference type="ARBA" id="ARBA00023004"/>
    </source>
</evidence>
<sequence length="130" mass="14207">MAAARPRPRSPDVQIYRPQLTSVLSFTHRITGIWLGLGSILLVVWLAVLAVGGNAAVATDGLLHSWIGVVLLLGWTFALFFHLCNGIRHLAWDLNFGFELRSIYLSGWIVVAASVTLTLTTWAIGLAVVR</sequence>
<name>A0ABW0T2F8_9GAMM</name>
<keyword evidence="15" id="KW-1185">Reference proteome</keyword>
<dbReference type="Proteomes" id="UP001596111">
    <property type="component" value="Unassembled WGS sequence"/>
</dbReference>
<reference evidence="15" key="1">
    <citation type="journal article" date="2019" name="Int. J. Syst. Evol. Microbiol.">
        <title>The Global Catalogue of Microorganisms (GCM) 10K type strain sequencing project: providing services to taxonomists for standard genome sequencing and annotation.</title>
        <authorList>
            <consortium name="The Broad Institute Genomics Platform"/>
            <consortium name="The Broad Institute Genome Sequencing Center for Infectious Disease"/>
            <person name="Wu L."/>
            <person name="Ma J."/>
        </authorList>
    </citation>
    <scope>NUCLEOTIDE SEQUENCE [LARGE SCALE GENOMIC DNA]</scope>
    <source>
        <strain evidence="15">CGMCC 1.13587</strain>
    </source>
</reference>
<evidence type="ECO:0000256" key="7">
    <source>
        <dbReference type="ARBA" id="ARBA00022692"/>
    </source>
</evidence>
<gene>
    <name evidence="14" type="primary">sdhC</name>
    <name evidence="14" type="ORF">ACFPPB_16750</name>
</gene>
<comment type="function">
    <text evidence="2">Membrane-anchoring subunit of succinate dehydrogenase (SDH).</text>
</comment>
<protein>
    <recommendedName>
        <fullName evidence="5">Succinate dehydrogenase cytochrome b556 subunit</fullName>
    </recommendedName>
</protein>
<evidence type="ECO:0000256" key="9">
    <source>
        <dbReference type="ARBA" id="ARBA00022989"/>
    </source>
</evidence>
<evidence type="ECO:0000256" key="2">
    <source>
        <dbReference type="ARBA" id="ARBA00004050"/>
    </source>
</evidence>
<dbReference type="Gene3D" id="1.20.1300.10">
    <property type="entry name" value="Fumarate reductase/succinate dehydrogenase, transmembrane subunit"/>
    <property type="match status" value="1"/>
</dbReference>
<accession>A0ABW0T2F8</accession>
<keyword evidence="6" id="KW-0349">Heme</keyword>
<dbReference type="InterPro" id="IPR014314">
    <property type="entry name" value="Succ_DH_cytb556"/>
</dbReference>
<dbReference type="CDD" id="cd03499">
    <property type="entry name" value="SQR_TypeC_SdhC"/>
    <property type="match status" value="1"/>
</dbReference>
<keyword evidence="9 13" id="KW-1133">Transmembrane helix</keyword>
<dbReference type="Pfam" id="PF01127">
    <property type="entry name" value="Sdh_cyt"/>
    <property type="match status" value="1"/>
</dbReference>
<keyword evidence="8" id="KW-0479">Metal-binding</keyword>
<feature type="transmembrane region" description="Helical" evidence="13">
    <location>
        <begin position="63"/>
        <end position="83"/>
    </location>
</feature>
<dbReference type="PANTHER" id="PTHR10978">
    <property type="entry name" value="SUCCINATE DEHYDROGENASE CYTOCHROME B560 SUBUNIT"/>
    <property type="match status" value="1"/>
</dbReference>
<dbReference type="InterPro" id="IPR000701">
    <property type="entry name" value="SuccDH_FuR_B_TM-su"/>
</dbReference>
<evidence type="ECO:0000313" key="15">
    <source>
        <dbReference type="Proteomes" id="UP001596111"/>
    </source>
</evidence>
<dbReference type="InterPro" id="IPR034804">
    <property type="entry name" value="SQR/QFR_C/D"/>
</dbReference>
<evidence type="ECO:0000256" key="1">
    <source>
        <dbReference type="ARBA" id="ARBA00001971"/>
    </source>
</evidence>
<evidence type="ECO:0000256" key="12">
    <source>
        <dbReference type="ARBA" id="ARBA00025912"/>
    </source>
</evidence>
<dbReference type="EMBL" id="JBHSNG010000023">
    <property type="protein sequence ID" value="MFC5582771.1"/>
    <property type="molecule type" value="Genomic_DNA"/>
</dbReference>
<evidence type="ECO:0000256" key="8">
    <source>
        <dbReference type="ARBA" id="ARBA00022723"/>
    </source>
</evidence>
<evidence type="ECO:0000256" key="13">
    <source>
        <dbReference type="SAM" id="Phobius"/>
    </source>
</evidence>
<dbReference type="PANTHER" id="PTHR10978:SF5">
    <property type="entry name" value="SUCCINATE DEHYDROGENASE CYTOCHROME B560 SUBUNIT, MITOCHONDRIAL"/>
    <property type="match status" value="1"/>
</dbReference>
<evidence type="ECO:0000256" key="11">
    <source>
        <dbReference type="ARBA" id="ARBA00023136"/>
    </source>
</evidence>
<dbReference type="NCBIfam" id="TIGR02970">
    <property type="entry name" value="succ_dehyd_cytB"/>
    <property type="match status" value="1"/>
</dbReference>
<feature type="transmembrane region" description="Helical" evidence="13">
    <location>
        <begin position="103"/>
        <end position="129"/>
    </location>
</feature>
<keyword evidence="10" id="KW-0408">Iron</keyword>
<proteinExistence type="inferred from homology"/>
<evidence type="ECO:0000256" key="5">
    <source>
        <dbReference type="ARBA" id="ARBA00020076"/>
    </source>
</evidence>
<dbReference type="SUPFAM" id="SSF81343">
    <property type="entry name" value="Fumarate reductase respiratory complex transmembrane subunits"/>
    <property type="match status" value="1"/>
</dbReference>
<evidence type="ECO:0000256" key="6">
    <source>
        <dbReference type="ARBA" id="ARBA00022617"/>
    </source>
</evidence>
<evidence type="ECO:0000313" key="14">
    <source>
        <dbReference type="EMBL" id="MFC5582771.1"/>
    </source>
</evidence>
<dbReference type="RefSeq" id="WP_377329172.1">
    <property type="nucleotide sequence ID" value="NZ_JBHSNG010000023.1"/>
</dbReference>
<comment type="similarity">
    <text evidence="4">Belongs to the cytochrome b560 family.</text>
</comment>
<evidence type="ECO:0000256" key="3">
    <source>
        <dbReference type="ARBA" id="ARBA00004370"/>
    </source>
</evidence>
<comment type="cofactor">
    <cofactor evidence="1">
        <name>heme</name>
        <dbReference type="ChEBI" id="CHEBI:30413"/>
    </cofactor>
</comment>
<keyword evidence="11 13" id="KW-0472">Membrane</keyword>
<keyword evidence="7 13" id="KW-0812">Transmembrane</keyword>
<feature type="transmembrane region" description="Helical" evidence="13">
    <location>
        <begin position="32"/>
        <end position="51"/>
    </location>
</feature>
<evidence type="ECO:0000256" key="4">
    <source>
        <dbReference type="ARBA" id="ARBA00007244"/>
    </source>
</evidence>
<comment type="subcellular location">
    <subcellularLocation>
        <location evidence="3">Membrane</location>
    </subcellularLocation>
</comment>